<dbReference type="CDD" id="cd02440">
    <property type="entry name" value="AdoMet_MTases"/>
    <property type="match status" value="1"/>
</dbReference>
<dbReference type="PANTHER" id="PTHR11579">
    <property type="entry name" value="PROTEIN-L-ISOASPARTATE O-METHYLTRANSFERASE"/>
    <property type="match status" value="1"/>
</dbReference>
<dbReference type="NCBIfam" id="NF001453">
    <property type="entry name" value="PRK00312.1"/>
    <property type="match status" value="1"/>
</dbReference>
<keyword evidence="9" id="KW-1185">Reference proteome</keyword>
<dbReference type="RefSeq" id="WP_311502496.1">
    <property type="nucleotide sequence ID" value="NZ_JAVRHK010000003.1"/>
</dbReference>
<evidence type="ECO:0000256" key="4">
    <source>
        <dbReference type="ARBA" id="ARBA00022603"/>
    </source>
</evidence>
<dbReference type="EC" id="2.1.1.77" evidence="7"/>
<comment type="function">
    <text evidence="7">Catalyzes the methyl esterification of L-isoaspartyl residues in peptides and proteins that result from spontaneous decomposition of normal L-aspartyl and L-asparaginyl residues. It plays a role in the repair and/or degradation of damaged proteins.</text>
</comment>
<comment type="caution">
    <text evidence="8">The sequence shown here is derived from an EMBL/GenBank/DDBJ whole genome shotgun (WGS) entry which is preliminary data.</text>
</comment>
<dbReference type="PANTHER" id="PTHR11579:SF0">
    <property type="entry name" value="PROTEIN-L-ISOASPARTATE(D-ASPARTATE) O-METHYLTRANSFERASE"/>
    <property type="match status" value="1"/>
</dbReference>
<evidence type="ECO:0000256" key="7">
    <source>
        <dbReference type="HAMAP-Rule" id="MF_00090"/>
    </source>
</evidence>
<proteinExistence type="inferred from homology"/>
<keyword evidence="5 7" id="KW-0808">Transferase</keyword>
<dbReference type="NCBIfam" id="TIGR00080">
    <property type="entry name" value="pimt"/>
    <property type="match status" value="1"/>
</dbReference>
<dbReference type="Gene3D" id="3.40.50.150">
    <property type="entry name" value="Vaccinia Virus protein VP39"/>
    <property type="match status" value="1"/>
</dbReference>
<dbReference type="InterPro" id="IPR000682">
    <property type="entry name" value="PCMT"/>
</dbReference>
<evidence type="ECO:0000313" key="8">
    <source>
        <dbReference type="EMBL" id="MDT0676105.1"/>
    </source>
</evidence>
<sequence>MNTSKEEMISLQLEKRGINNHRVLRAMQEVDRVHYIPDDMKHKAYDDSPLPIGKGQTISQPYIVGYMAQHLQLQPEETVLEIGTGCGYNAAVLSQLAKEVYSIEIVDWLHEYAVENLNNTGIKNVHTRNADGYTGWPEKAPFDAIVLTAAPPEVPETLKEQLKIGGRLLAPVGRKSQELVIITREGKNTFREKTLLLVNFVPMTGDAQK</sequence>
<evidence type="ECO:0000256" key="6">
    <source>
        <dbReference type="ARBA" id="ARBA00022691"/>
    </source>
</evidence>
<keyword evidence="3 7" id="KW-0963">Cytoplasm</keyword>
<comment type="similarity">
    <text evidence="2 7">Belongs to the methyltransferase superfamily. L-isoaspartyl/D-aspartyl protein methyltransferase family.</text>
</comment>
<dbReference type="InterPro" id="IPR029063">
    <property type="entry name" value="SAM-dependent_MTases_sf"/>
</dbReference>
<keyword evidence="4 7" id="KW-0489">Methyltransferase</keyword>
<dbReference type="PROSITE" id="PS01279">
    <property type="entry name" value="PCMT"/>
    <property type="match status" value="1"/>
</dbReference>
<dbReference type="Pfam" id="PF01135">
    <property type="entry name" value="PCMT"/>
    <property type="match status" value="1"/>
</dbReference>
<evidence type="ECO:0000256" key="3">
    <source>
        <dbReference type="ARBA" id="ARBA00022490"/>
    </source>
</evidence>
<evidence type="ECO:0000256" key="5">
    <source>
        <dbReference type="ARBA" id="ARBA00022679"/>
    </source>
</evidence>
<reference evidence="8 9" key="1">
    <citation type="submission" date="2023-09" db="EMBL/GenBank/DDBJ databases">
        <authorList>
            <person name="Rey-Velasco X."/>
        </authorList>
    </citation>
    <scope>NUCLEOTIDE SEQUENCE [LARGE SCALE GENOMIC DNA]</scope>
    <source>
        <strain evidence="8 9">F117</strain>
    </source>
</reference>
<name>A0ABU3D3J4_9FLAO</name>
<gene>
    <name evidence="7" type="primary">pcm</name>
    <name evidence="8" type="ORF">RM539_05860</name>
</gene>
<organism evidence="8 9">
    <name type="scientific">Autumnicola musiva</name>
    <dbReference type="NCBI Taxonomy" id="3075589"/>
    <lineage>
        <taxon>Bacteria</taxon>
        <taxon>Pseudomonadati</taxon>
        <taxon>Bacteroidota</taxon>
        <taxon>Flavobacteriia</taxon>
        <taxon>Flavobacteriales</taxon>
        <taxon>Flavobacteriaceae</taxon>
        <taxon>Autumnicola</taxon>
    </lineage>
</organism>
<feature type="active site" evidence="7">
    <location>
        <position position="59"/>
    </location>
</feature>
<dbReference type="SUPFAM" id="SSF53335">
    <property type="entry name" value="S-adenosyl-L-methionine-dependent methyltransferases"/>
    <property type="match status" value="1"/>
</dbReference>
<evidence type="ECO:0000313" key="9">
    <source>
        <dbReference type="Proteomes" id="UP001262582"/>
    </source>
</evidence>
<keyword evidence="6 7" id="KW-0949">S-adenosyl-L-methionine</keyword>
<evidence type="ECO:0000256" key="2">
    <source>
        <dbReference type="ARBA" id="ARBA00005369"/>
    </source>
</evidence>
<comment type="subcellular location">
    <subcellularLocation>
        <location evidence="1 7">Cytoplasm</location>
    </subcellularLocation>
</comment>
<protein>
    <recommendedName>
        <fullName evidence="7">Protein-L-isoaspartate O-methyltransferase</fullName>
        <ecNumber evidence="7">2.1.1.77</ecNumber>
    </recommendedName>
    <alternativeName>
        <fullName evidence="7">L-isoaspartyl protein carboxyl methyltransferase</fullName>
    </alternativeName>
    <alternativeName>
        <fullName evidence="7">Protein L-isoaspartyl methyltransferase</fullName>
    </alternativeName>
    <alternativeName>
        <fullName evidence="7">Protein-beta-aspartate methyltransferase</fullName>
        <shortName evidence="7">PIMT</shortName>
    </alternativeName>
</protein>
<accession>A0ABU3D3J4</accession>
<comment type="catalytic activity">
    <reaction evidence="7">
        <text>[protein]-L-isoaspartate + S-adenosyl-L-methionine = [protein]-L-isoaspartate alpha-methyl ester + S-adenosyl-L-homocysteine</text>
        <dbReference type="Rhea" id="RHEA:12705"/>
        <dbReference type="Rhea" id="RHEA-COMP:12143"/>
        <dbReference type="Rhea" id="RHEA-COMP:12144"/>
        <dbReference type="ChEBI" id="CHEBI:57856"/>
        <dbReference type="ChEBI" id="CHEBI:59789"/>
        <dbReference type="ChEBI" id="CHEBI:90596"/>
        <dbReference type="ChEBI" id="CHEBI:90598"/>
        <dbReference type="EC" id="2.1.1.77"/>
    </reaction>
</comment>
<dbReference type="HAMAP" id="MF_00090">
    <property type="entry name" value="PIMT"/>
    <property type="match status" value="1"/>
</dbReference>
<dbReference type="EMBL" id="JAVRHK010000003">
    <property type="protein sequence ID" value="MDT0676105.1"/>
    <property type="molecule type" value="Genomic_DNA"/>
</dbReference>
<evidence type="ECO:0000256" key="1">
    <source>
        <dbReference type="ARBA" id="ARBA00004496"/>
    </source>
</evidence>
<dbReference type="GO" id="GO:0004719">
    <property type="term" value="F:protein-L-isoaspartate (D-aspartate) O-methyltransferase activity"/>
    <property type="evidence" value="ECO:0007669"/>
    <property type="project" value="UniProtKB-EC"/>
</dbReference>
<dbReference type="Proteomes" id="UP001262582">
    <property type="component" value="Unassembled WGS sequence"/>
</dbReference>
<dbReference type="GO" id="GO:0032259">
    <property type="term" value="P:methylation"/>
    <property type="evidence" value="ECO:0007669"/>
    <property type="project" value="UniProtKB-KW"/>
</dbReference>